<protein>
    <submittedName>
        <fullName evidence="4">FAD binding domain protein</fullName>
    </submittedName>
</protein>
<dbReference type="PATRIC" id="fig|1051006.4.peg.1396"/>
<evidence type="ECO:0000256" key="2">
    <source>
        <dbReference type="ARBA" id="ARBA00023002"/>
    </source>
</evidence>
<evidence type="ECO:0000256" key="1">
    <source>
        <dbReference type="ARBA" id="ARBA00022630"/>
    </source>
</evidence>
<gene>
    <name evidence="4" type="ORF">HMPREF1162_1776</name>
</gene>
<dbReference type="Gene3D" id="3.90.700.10">
    <property type="entry name" value="Succinate dehydrogenase/fumarate reductase flavoprotein, catalytic domain"/>
    <property type="match status" value="1"/>
</dbReference>
<dbReference type="InterPro" id="IPR027477">
    <property type="entry name" value="Succ_DH/fumarate_Rdtase_cat_sf"/>
</dbReference>
<dbReference type="AlphaFoldDB" id="F9NW44"/>
<proteinExistence type="predicted"/>
<dbReference type="EMBL" id="AFUN01000034">
    <property type="protein sequence ID" value="EGR96666.1"/>
    <property type="molecule type" value="Genomic_DNA"/>
</dbReference>
<dbReference type="Gene3D" id="3.50.50.60">
    <property type="entry name" value="FAD/NAD(P)-binding domain"/>
    <property type="match status" value="2"/>
</dbReference>
<dbReference type="GO" id="GO:0009061">
    <property type="term" value="P:anaerobic respiration"/>
    <property type="evidence" value="ECO:0007669"/>
    <property type="project" value="TreeGrafter"/>
</dbReference>
<dbReference type="eggNOG" id="COG1053">
    <property type="taxonomic scope" value="Bacteria"/>
</dbReference>
<name>F9NW44_9ACTN</name>
<dbReference type="InterPro" id="IPR003953">
    <property type="entry name" value="FAD-dep_OxRdtase_2_FAD-bd"/>
</dbReference>
<dbReference type="Pfam" id="PF00890">
    <property type="entry name" value="FAD_binding_2"/>
    <property type="match status" value="1"/>
</dbReference>
<dbReference type="GO" id="GO:0033765">
    <property type="term" value="F:steroid dehydrogenase activity, acting on the CH-CH group of donors"/>
    <property type="evidence" value="ECO:0007669"/>
    <property type="project" value="UniProtKB-ARBA"/>
</dbReference>
<dbReference type="GO" id="GO:0005886">
    <property type="term" value="C:plasma membrane"/>
    <property type="evidence" value="ECO:0007669"/>
    <property type="project" value="TreeGrafter"/>
</dbReference>
<dbReference type="InterPro" id="IPR037099">
    <property type="entry name" value="Fum_R/Succ_DH_flav-like_C_sf"/>
</dbReference>
<dbReference type="PRINTS" id="PR00368">
    <property type="entry name" value="FADPNR"/>
</dbReference>
<dbReference type="GO" id="GO:0050660">
    <property type="term" value="F:flavin adenine dinucleotide binding"/>
    <property type="evidence" value="ECO:0007669"/>
    <property type="project" value="TreeGrafter"/>
</dbReference>
<reference evidence="4 5" key="1">
    <citation type="submission" date="2011-07" db="EMBL/GenBank/DDBJ databases">
        <title>Genome Sequence of Propionibacterium acnes SK182B-JCVI.</title>
        <authorList>
            <person name="Durkin A.S."/>
            <person name="Madupu R."/>
            <person name="Hostetler J."/>
            <person name="Radune D."/>
            <person name="Torralba M."/>
            <person name="Methe B."/>
            <person name="Sutton G."/>
            <person name="Strausberg R.L."/>
            <person name="Nelson K.E."/>
        </authorList>
    </citation>
    <scope>NUCLEOTIDE SEQUENCE [LARGE SCALE GENOMIC DNA]</scope>
    <source>
        <strain evidence="4 5">SK182B-JCVI</strain>
    </source>
</reference>
<dbReference type="PANTHER" id="PTHR11632:SF51">
    <property type="entry name" value="SUCCINATE DEHYDROGENASE [UBIQUINONE] FLAVOPROTEIN SUBUNIT, MITOCHONDRIAL"/>
    <property type="match status" value="1"/>
</dbReference>
<dbReference type="Proteomes" id="UP000007832">
    <property type="component" value="Unassembled WGS sequence"/>
</dbReference>
<dbReference type="GO" id="GO:0009055">
    <property type="term" value="F:electron transfer activity"/>
    <property type="evidence" value="ECO:0007669"/>
    <property type="project" value="TreeGrafter"/>
</dbReference>
<feature type="domain" description="FAD-dependent oxidoreductase 2 FAD-binding" evidence="3">
    <location>
        <begin position="26"/>
        <end position="454"/>
    </location>
</feature>
<evidence type="ECO:0000313" key="4">
    <source>
        <dbReference type="EMBL" id="EGR96666.1"/>
    </source>
</evidence>
<dbReference type="InterPro" id="IPR030664">
    <property type="entry name" value="SdhA/FrdA/AprA"/>
</dbReference>
<comment type="caution">
    <text evidence="4">The sequence shown here is derived from an EMBL/GenBank/DDBJ whole genome shotgun (WGS) entry which is preliminary data.</text>
</comment>
<dbReference type="PANTHER" id="PTHR11632">
    <property type="entry name" value="SUCCINATE DEHYDROGENASE 2 FLAVOPROTEIN SUBUNIT"/>
    <property type="match status" value="1"/>
</dbReference>
<dbReference type="SUPFAM" id="SSF51905">
    <property type="entry name" value="FAD/NAD(P)-binding domain"/>
    <property type="match status" value="1"/>
</dbReference>
<organism evidence="4 5">
    <name type="scientific">[Propionibacterium] namnetense SK182B-JCVI</name>
    <dbReference type="NCBI Taxonomy" id="1051006"/>
    <lineage>
        <taxon>Bacteria</taxon>
        <taxon>Bacillati</taxon>
        <taxon>Actinomycetota</taxon>
        <taxon>Actinomycetes</taxon>
        <taxon>Propionibacteriales</taxon>
        <taxon>Propionibacteriaceae</taxon>
        <taxon>Cutibacterium</taxon>
    </lineage>
</organism>
<keyword evidence="1" id="KW-0285">Flavoprotein</keyword>
<evidence type="ECO:0000259" key="3">
    <source>
        <dbReference type="Pfam" id="PF00890"/>
    </source>
</evidence>
<keyword evidence="2" id="KW-0560">Oxidoreductase</keyword>
<sequence>MNKVRDMDHSTMCLEGLEVPVVQVNTVVIGTGSAGYCAADRLAQFGQDDVLVVADKVNAGTSRNAGSDKQTYYKPTLSGNGPDSVGAMARTLFDGGAMDGDIALVEAAMSARCFYNLVEAGVEFPSDRYGQFSGYKTDHDPRQRATSAGPFTSQSMVEHLEQRVRSHHTPIFGAIRLVDLLVDRSGETPRCVGLLGLRRDVAVGQGCPFILIAARNVVLATGGPAGMFADSVWPHGQWGAMGAALRAGAVGHNLPEFQFGLSSLRPRWNVSGTYMQVVPSFVSVDPDGTEHAYLSEVINDPGALNSLVFRKGYQWPFDVDKVRDGSSFIDILTYRETVMRGRRVFLDFRVNQPGWDPHSLDDEARRYLKSAGVFDLPSPVERLRHMNLPAYELYLNRNPGIDLASKRLEIGVCAQHNNGGIDVNAWWRSSIDGLYAVGEAAGAHGVARPGGAALNSAQVGATRAAQWIAAHESGEMPIDDTWWALATATLTAAVDLLDGACFRKGADASPVDSIMAASTRAMSDHAGLVRSRQGLEDLQGRIDRWRRQLVNECCVDPSNRRSVDRLFLVRDILDAQAVYVAAMIDHLDHGVGSRGSVLYTDPDGALPVSWWSDGSQLDVEEIFRHRLDSRQHHGVTQRVWLAPDGHEYGIQWDPVRPIPGEDEFFENVWRGYRKDHNIH</sequence>
<dbReference type="GO" id="GO:0000104">
    <property type="term" value="F:succinate dehydrogenase activity"/>
    <property type="evidence" value="ECO:0007669"/>
    <property type="project" value="TreeGrafter"/>
</dbReference>
<dbReference type="STRING" id="1574624.GCA_001642025_01925"/>
<accession>F9NW44</accession>
<evidence type="ECO:0000313" key="5">
    <source>
        <dbReference type="Proteomes" id="UP000007832"/>
    </source>
</evidence>
<dbReference type="InterPro" id="IPR036188">
    <property type="entry name" value="FAD/NAD-bd_sf"/>
</dbReference>
<dbReference type="SUPFAM" id="SSF46977">
    <property type="entry name" value="Succinate dehydrogenase/fumarate reductase flavoprotein C-terminal domain"/>
    <property type="match status" value="1"/>
</dbReference>